<evidence type="ECO:0000313" key="3">
    <source>
        <dbReference type="Proteomes" id="UP000316406"/>
    </source>
</evidence>
<protein>
    <submittedName>
        <fullName evidence="2">Uncharacterized protein</fullName>
    </submittedName>
</protein>
<evidence type="ECO:0000256" key="1">
    <source>
        <dbReference type="SAM" id="SignalP"/>
    </source>
</evidence>
<keyword evidence="3" id="KW-1185">Reference proteome</keyword>
<dbReference type="Proteomes" id="UP000316406">
    <property type="component" value="Unassembled WGS sequence"/>
</dbReference>
<dbReference type="AlphaFoldDB" id="A0A556CFC7"/>
<name>A0A556CFC7_BREAU</name>
<sequence>MMTTRIRSKIAGVALALATSATLFTAAPAAASPTYSWGISVPGAKSKCLAATNKKIHEIRMDGGSVVKSSICKFALGKNPSTGKPVIYHSTNLSWKPRY</sequence>
<organism evidence="2 3">
    <name type="scientific">Brevibacterium aurantiacum</name>
    <dbReference type="NCBI Taxonomy" id="273384"/>
    <lineage>
        <taxon>Bacteria</taxon>
        <taxon>Bacillati</taxon>
        <taxon>Actinomycetota</taxon>
        <taxon>Actinomycetes</taxon>
        <taxon>Micrococcales</taxon>
        <taxon>Brevibacteriaceae</taxon>
        <taxon>Brevibacterium</taxon>
    </lineage>
</organism>
<keyword evidence="1" id="KW-0732">Signal</keyword>
<feature type="signal peptide" evidence="1">
    <location>
        <begin position="1"/>
        <end position="31"/>
    </location>
</feature>
<comment type="caution">
    <text evidence="2">The sequence shown here is derived from an EMBL/GenBank/DDBJ whole genome shotgun (WGS) entry which is preliminary data.</text>
</comment>
<gene>
    <name evidence="2" type="ORF">FO013_10980</name>
</gene>
<accession>A0A556CFC7</accession>
<feature type="chain" id="PRO_5022237639" evidence="1">
    <location>
        <begin position="32"/>
        <end position="99"/>
    </location>
</feature>
<proteinExistence type="predicted"/>
<reference evidence="2 3" key="1">
    <citation type="submission" date="2019-07" db="EMBL/GenBank/DDBJ databases">
        <title>Draft genome sequence of Brevibacterium aurantiacum XU54 isolated from Xinjiang China.</title>
        <authorList>
            <person name="Xu X."/>
        </authorList>
    </citation>
    <scope>NUCLEOTIDE SEQUENCE [LARGE SCALE GENOMIC DNA]</scope>
    <source>
        <strain evidence="2 3">XU54</strain>
    </source>
</reference>
<dbReference type="EMBL" id="VLTK01000005">
    <property type="protein sequence ID" value="TSI16140.1"/>
    <property type="molecule type" value="Genomic_DNA"/>
</dbReference>
<dbReference type="RefSeq" id="WP_143922575.1">
    <property type="nucleotide sequence ID" value="NZ_VLTK01000005.1"/>
</dbReference>
<evidence type="ECO:0000313" key="2">
    <source>
        <dbReference type="EMBL" id="TSI16140.1"/>
    </source>
</evidence>